<sequence length="56" mass="6359">MPLIVVIYLSKQALDIYEQGTCRNELAFVDSNKASLILAHLMHHSVKIKQKIHENG</sequence>
<protein>
    <submittedName>
        <fullName evidence="1">Uncharacterized protein</fullName>
    </submittedName>
</protein>
<reference evidence="1" key="1">
    <citation type="submission" date="2022-10" db="EMBL/GenBank/DDBJ databases">
        <authorList>
            <person name="Hyden B.L."/>
            <person name="Feng K."/>
            <person name="Yates T."/>
            <person name="Jawdy S."/>
            <person name="Smart L.B."/>
            <person name="Muchero W."/>
        </authorList>
    </citation>
    <scope>NUCLEOTIDE SEQUENCE</scope>
    <source>
        <tissue evidence="1">Shoot tip</tissue>
    </source>
</reference>
<comment type="caution">
    <text evidence="1">The sequence shown here is derived from an EMBL/GenBank/DDBJ whole genome shotgun (WGS) entry which is preliminary data.</text>
</comment>
<gene>
    <name evidence="1" type="ORF">OIU77_003623</name>
</gene>
<evidence type="ECO:0000313" key="1">
    <source>
        <dbReference type="EMBL" id="KAJ6367304.1"/>
    </source>
</evidence>
<accession>A0ABQ9B0J0</accession>
<dbReference type="EMBL" id="JAPFFI010000014">
    <property type="protein sequence ID" value="KAJ6367304.1"/>
    <property type="molecule type" value="Genomic_DNA"/>
</dbReference>
<proteinExistence type="predicted"/>
<reference evidence="1" key="2">
    <citation type="journal article" date="2023" name="Int. J. Mol. Sci.">
        <title>De Novo Assembly and Annotation of 11 Diverse Shrub Willow (Salix) Genomes Reveals Novel Gene Organization in Sex-Linked Regions.</title>
        <authorList>
            <person name="Hyden B."/>
            <person name="Feng K."/>
            <person name="Yates T.B."/>
            <person name="Jawdy S."/>
            <person name="Cereghino C."/>
            <person name="Smart L.B."/>
            <person name="Muchero W."/>
        </authorList>
    </citation>
    <scope>NUCLEOTIDE SEQUENCE</scope>
    <source>
        <tissue evidence="1">Shoot tip</tissue>
    </source>
</reference>
<keyword evidence="2" id="KW-1185">Reference proteome</keyword>
<evidence type="ECO:0000313" key="2">
    <source>
        <dbReference type="Proteomes" id="UP001141253"/>
    </source>
</evidence>
<organism evidence="1 2">
    <name type="scientific">Salix suchowensis</name>
    <dbReference type="NCBI Taxonomy" id="1278906"/>
    <lineage>
        <taxon>Eukaryota</taxon>
        <taxon>Viridiplantae</taxon>
        <taxon>Streptophyta</taxon>
        <taxon>Embryophyta</taxon>
        <taxon>Tracheophyta</taxon>
        <taxon>Spermatophyta</taxon>
        <taxon>Magnoliopsida</taxon>
        <taxon>eudicotyledons</taxon>
        <taxon>Gunneridae</taxon>
        <taxon>Pentapetalae</taxon>
        <taxon>rosids</taxon>
        <taxon>fabids</taxon>
        <taxon>Malpighiales</taxon>
        <taxon>Salicaceae</taxon>
        <taxon>Saliceae</taxon>
        <taxon>Salix</taxon>
    </lineage>
</organism>
<dbReference type="Proteomes" id="UP001141253">
    <property type="component" value="Chromosome 7"/>
</dbReference>
<name>A0ABQ9B0J0_9ROSI</name>